<sequence length="274" mass="31014">MKRRLFVITGVLLCSLTTQAHAMETDYYYDGLKPNNLQTGYERAKSYSNSTTIMKLQDNDSKSRYKAVGYISNKNGWAGEGEESMGTGFVIDDYTVLTNAHVIGDKNGNKVQAKYIRFMMNRDGKKIPYNFEVKDIVKIPSADLAVLHTKNRLTAYVKPLKLATDWQINQLRPGTPLYSVGYPYHGTDDYTTRYWNQAVFLGRSSNMTELMTKDRFRAGASGSPLVDANFNVYGVRTYSHKLYNVNDDKYGRVELAGAESLYGYSGAKVLQYSY</sequence>
<dbReference type="InterPro" id="IPR008256">
    <property type="entry name" value="Peptidase_S1B"/>
</dbReference>
<feature type="chain" id="PRO_5044984755" description="Serine protease" evidence="6">
    <location>
        <begin position="23"/>
        <end position="274"/>
    </location>
</feature>
<dbReference type="EC" id="3.4.21.-" evidence="6"/>
<dbReference type="Gene3D" id="2.40.10.10">
    <property type="entry name" value="Trypsin-like serine proteases"/>
    <property type="match status" value="2"/>
</dbReference>
<evidence type="ECO:0000256" key="1">
    <source>
        <dbReference type="ARBA" id="ARBA00008764"/>
    </source>
</evidence>
<evidence type="ECO:0000256" key="2">
    <source>
        <dbReference type="ARBA" id="ARBA00022670"/>
    </source>
</evidence>
<dbReference type="Proteomes" id="UP000295735">
    <property type="component" value="Unassembled WGS sequence"/>
</dbReference>
<accession>A0ABQ6RAT1</accession>
<keyword evidence="8" id="KW-1185">Reference proteome</keyword>
<organism evidence="7 8">
    <name type="scientific">Macrococcus equipercicus</name>
    <dbReference type="NCBI Taxonomy" id="69967"/>
    <lineage>
        <taxon>Bacteria</taxon>
        <taxon>Bacillati</taxon>
        <taxon>Bacillota</taxon>
        <taxon>Bacilli</taxon>
        <taxon>Bacillales</taxon>
        <taxon>Staphylococcaceae</taxon>
        <taxon>Macrococcus</taxon>
    </lineage>
</organism>
<evidence type="ECO:0000313" key="8">
    <source>
        <dbReference type="Proteomes" id="UP000295735"/>
    </source>
</evidence>
<keyword evidence="3 6" id="KW-0732">Signal</keyword>
<comment type="similarity">
    <text evidence="1 6">Belongs to the peptidase S1B family.</text>
</comment>
<dbReference type="RefSeq" id="WP_149457868.1">
    <property type="nucleotide sequence ID" value="NZ_SCWC02000001.1"/>
</dbReference>
<keyword evidence="5 6" id="KW-0720">Serine protease</keyword>
<evidence type="ECO:0000256" key="5">
    <source>
        <dbReference type="ARBA" id="ARBA00022825"/>
    </source>
</evidence>
<evidence type="ECO:0000256" key="3">
    <source>
        <dbReference type="ARBA" id="ARBA00022729"/>
    </source>
</evidence>
<dbReference type="InterPro" id="IPR009003">
    <property type="entry name" value="Peptidase_S1_PA"/>
</dbReference>
<keyword evidence="4 6" id="KW-0378">Hydrolase</keyword>
<dbReference type="EMBL" id="SCWC02000001">
    <property type="protein sequence ID" value="KAA1042315.1"/>
    <property type="molecule type" value="Genomic_DNA"/>
</dbReference>
<keyword evidence="2 6" id="KW-0645">Protease</keyword>
<comment type="caution">
    <text evidence="7">The sequence shown here is derived from an EMBL/GenBank/DDBJ whole genome shotgun (WGS) entry which is preliminary data.</text>
</comment>
<reference evidence="7 8" key="1">
    <citation type="submission" date="2019-09" db="EMBL/GenBank/DDBJ databases">
        <authorList>
            <person name="Mazhar S."/>
            <person name="Altermann E."/>
            <person name="Hill C."/>
            <person name="Mcauliffe O."/>
        </authorList>
    </citation>
    <scope>NUCLEOTIDE SEQUENCE [LARGE SCALE GENOMIC DNA]</scope>
    <source>
        <strain evidence="7 8">ATCC 51831</strain>
    </source>
</reference>
<proteinExistence type="inferred from homology"/>
<dbReference type="InterPro" id="IPR043504">
    <property type="entry name" value="Peptidase_S1_PA_chymotrypsin"/>
</dbReference>
<dbReference type="SUPFAM" id="SSF50494">
    <property type="entry name" value="Trypsin-like serine proteases"/>
    <property type="match status" value="1"/>
</dbReference>
<evidence type="ECO:0000313" key="7">
    <source>
        <dbReference type="EMBL" id="KAA1042315.1"/>
    </source>
</evidence>
<protein>
    <recommendedName>
        <fullName evidence="6">Serine protease</fullName>
        <ecNumber evidence="6">3.4.21.-</ecNumber>
    </recommendedName>
</protein>
<evidence type="ECO:0000256" key="6">
    <source>
        <dbReference type="RuleBase" id="RU004296"/>
    </source>
</evidence>
<dbReference type="Pfam" id="PF13365">
    <property type="entry name" value="Trypsin_2"/>
    <property type="match status" value="1"/>
</dbReference>
<gene>
    <name evidence="7" type="ORF">ERX35_000080</name>
</gene>
<dbReference type="PRINTS" id="PR00839">
    <property type="entry name" value="V8PROTEASE"/>
</dbReference>
<name>A0ABQ6RAT1_9STAP</name>
<feature type="signal peptide" evidence="6">
    <location>
        <begin position="1"/>
        <end position="22"/>
    </location>
</feature>
<evidence type="ECO:0000256" key="4">
    <source>
        <dbReference type="ARBA" id="ARBA00022801"/>
    </source>
</evidence>